<proteinExistence type="predicted"/>
<organism evidence="3 4">
    <name type="scientific">Aspergillus taichungensis</name>
    <dbReference type="NCBI Taxonomy" id="482145"/>
    <lineage>
        <taxon>Eukaryota</taxon>
        <taxon>Fungi</taxon>
        <taxon>Dikarya</taxon>
        <taxon>Ascomycota</taxon>
        <taxon>Pezizomycotina</taxon>
        <taxon>Eurotiomycetes</taxon>
        <taxon>Eurotiomycetidae</taxon>
        <taxon>Eurotiales</taxon>
        <taxon>Aspergillaceae</taxon>
        <taxon>Aspergillus</taxon>
        <taxon>Aspergillus subgen. Circumdati</taxon>
    </lineage>
</organism>
<feature type="compositionally biased region" description="Polar residues" evidence="1">
    <location>
        <begin position="43"/>
        <end position="54"/>
    </location>
</feature>
<dbReference type="Proteomes" id="UP000235023">
    <property type="component" value="Unassembled WGS sequence"/>
</dbReference>
<dbReference type="EMBL" id="KZ559583">
    <property type="protein sequence ID" value="PLN78064.1"/>
    <property type="molecule type" value="Genomic_DNA"/>
</dbReference>
<sequence length="85" mass="9271">MTPGHPAPGLVPSQSSRPPTESGHRGSTIQRHHSLPDPRSNPPKRSSGPQNGGQALSNPWELIFFLPAGLFPVLFYFYFSHPAEV</sequence>
<feature type="transmembrane region" description="Helical" evidence="2">
    <location>
        <begin position="62"/>
        <end position="79"/>
    </location>
</feature>
<feature type="region of interest" description="Disordered" evidence="1">
    <location>
        <begin position="1"/>
        <end position="54"/>
    </location>
</feature>
<keyword evidence="2" id="KW-0472">Membrane</keyword>
<evidence type="ECO:0000256" key="2">
    <source>
        <dbReference type="SAM" id="Phobius"/>
    </source>
</evidence>
<evidence type="ECO:0000256" key="1">
    <source>
        <dbReference type="SAM" id="MobiDB-lite"/>
    </source>
</evidence>
<name>A0A2J5HLN6_9EURO</name>
<gene>
    <name evidence="3" type="ORF">BDW42DRAFT_175531</name>
</gene>
<keyword evidence="4" id="KW-1185">Reference proteome</keyword>
<evidence type="ECO:0000313" key="3">
    <source>
        <dbReference type="EMBL" id="PLN78064.1"/>
    </source>
</evidence>
<evidence type="ECO:0000313" key="4">
    <source>
        <dbReference type="Proteomes" id="UP000235023"/>
    </source>
</evidence>
<keyword evidence="2" id="KW-1133">Transmembrane helix</keyword>
<feature type="compositionally biased region" description="Polar residues" evidence="1">
    <location>
        <begin position="12"/>
        <end position="29"/>
    </location>
</feature>
<keyword evidence="2" id="KW-0812">Transmembrane</keyword>
<reference evidence="4" key="1">
    <citation type="submission" date="2017-12" db="EMBL/GenBank/DDBJ databases">
        <authorList>
            <consortium name="DOE Joint Genome Institute"/>
            <person name="Mondo S.J."/>
            <person name="Kjaerbolling I."/>
            <person name="Vesth T.C."/>
            <person name="Frisvad J.C."/>
            <person name="Nybo J.L."/>
            <person name="Theobald S."/>
            <person name="Kuo A."/>
            <person name="Bowyer P."/>
            <person name="Matsuda Y."/>
            <person name="Lyhne E.K."/>
            <person name="Kogle M.E."/>
            <person name="Clum A."/>
            <person name="Lipzen A."/>
            <person name="Salamov A."/>
            <person name="Ngan C.Y."/>
            <person name="Daum C."/>
            <person name="Chiniquy J."/>
            <person name="Barry K."/>
            <person name="LaButti K."/>
            <person name="Haridas S."/>
            <person name="Simmons B.A."/>
            <person name="Magnuson J.K."/>
            <person name="Mortensen U.H."/>
            <person name="Larsen T.O."/>
            <person name="Grigoriev I.V."/>
            <person name="Baker S.E."/>
            <person name="Andersen M.R."/>
            <person name="Nordberg H.P."/>
            <person name="Cantor M.N."/>
            <person name="Hua S.X."/>
        </authorList>
    </citation>
    <scope>NUCLEOTIDE SEQUENCE [LARGE SCALE GENOMIC DNA]</scope>
    <source>
        <strain evidence="4">IBT 19404</strain>
    </source>
</reference>
<dbReference type="AlphaFoldDB" id="A0A2J5HLN6"/>
<accession>A0A2J5HLN6</accession>
<protein>
    <submittedName>
        <fullName evidence="3">Uncharacterized protein</fullName>
    </submittedName>
</protein>